<proteinExistence type="predicted"/>
<evidence type="ECO:0000313" key="3">
    <source>
        <dbReference type="Proteomes" id="UP000060787"/>
    </source>
</evidence>
<dbReference type="Proteomes" id="UP000060787">
    <property type="component" value="Chromosome"/>
</dbReference>
<dbReference type="KEGG" id="lab:LA76x_1347"/>
<reference evidence="2 3" key="1">
    <citation type="journal article" date="2015" name="BMC Genomics">
        <title>Comparative genomics and metabolic profiling of the genus Lysobacter.</title>
        <authorList>
            <person name="de Bruijn I."/>
            <person name="Cheng X."/>
            <person name="de Jager V."/>
            <person name="Exposito R.G."/>
            <person name="Watrous J."/>
            <person name="Patel N."/>
            <person name="Postma J."/>
            <person name="Dorrestein P.C."/>
            <person name="Kobayashi D."/>
            <person name="Raaijmakers J.M."/>
        </authorList>
    </citation>
    <scope>NUCLEOTIDE SEQUENCE [LARGE SCALE GENOMIC DNA]</scope>
    <source>
        <strain evidence="2 3">76</strain>
    </source>
</reference>
<accession>A0A0S2F7K6</accession>
<dbReference type="PATRIC" id="fig|84531.8.peg.1376"/>
<feature type="region of interest" description="Disordered" evidence="1">
    <location>
        <begin position="1"/>
        <end position="22"/>
    </location>
</feature>
<sequence>MAVPNPDIPDRSDNTFYTGPIQSDGTRLVQPIFVSDLPTADPAVAGQLWSNAGVVTVSAG</sequence>
<evidence type="ECO:0000313" key="2">
    <source>
        <dbReference type="EMBL" id="ALN79504.1"/>
    </source>
</evidence>
<dbReference type="STRING" id="84531.LA76x_1347"/>
<protein>
    <submittedName>
        <fullName evidence="2">Uncharacterized protein</fullName>
    </submittedName>
</protein>
<name>A0A0S2F7K6_LYSAN</name>
<evidence type="ECO:0000256" key="1">
    <source>
        <dbReference type="SAM" id="MobiDB-lite"/>
    </source>
</evidence>
<dbReference type="EMBL" id="CP011129">
    <property type="protein sequence ID" value="ALN79504.1"/>
    <property type="molecule type" value="Genomic_DNA"/>
</dbReference>
<gene>
    <name evidence="2" type="ORF">LA76x_1347</name>
</gene>
<dbReference type="RefSeq" id="WP_057917087.1">
    <property type="nucleotide sequence ID" value="NZ_CP011129.1"/>
</dbReference>
<organism evidence="2 3">
    <name type="scientific">Lysobacter antibioticus</name>
    <dbReference type="NCBI Taxonomy" id="84531"/>
    <lineage>
        <taxon>Bacteria</taxon>
        <taxon>Pseudomonadati</taxon>
        <taxon>Pseudomonadota</taxon>
        <taxon>Gammaproteobacteria</taxon>
        <taxon>Lysobacterales</taxon>
        <taxon>Lysobacteraceae</taxon>
        <taxon>Lysobacter</taxon>
    </lineage>
</organism>
<keyword evidence="3" id="KW-1185">Reference proteome</keyword>
<dbReference type="AlphaFoldDB" id="A0A0S2F7K6"/>